<dbReference type="PROSITE" id="PS50110">
    <property type="entry name" value="RESPONSE_REGULATORY"/>
    <property type="match status" value="2"/>
</dbReference>
<feature type="modified residue" description="4-aspartylphosphate" evidence="11">
    <location>
        <position position="754"/>
    </location>
</feature>
<evidence type="ECO:0000256" key="9">
    <source>
        <dbReference type="ARBA" id="ARBA00024867"/>
    </source>
</evidence>
<dbReference type="Proteomes" id="UP000708338">
    <property type="component" value="Unassembled WGS sequence"/>
</dbReference>
<evidence type="ECO:0000259" key="12">
    <source>
        <dbReference type="PROSITE" id="PS50109"/>
    </source>
</evidence>
<dbReference type="Gene3D" id="3.40.50.2300">
    <property type="match status" value="2"/>
</dbReference>
<feature type="modified residue" description="4-aspartylphosphate" evidence="11">
    <location>
        <position position="891"/>
    </location>
</feature>
<evidence type="ECO:0000256" key="7">
    <source>
        <dbReference type="ARBA" id="ARBA00022777"/>
    </source>
</evidence>
<evidence type="ECO:0000256" key="3">
    <source>
        <dbReference type="ARBA" id="ARBA00012438"/>
    </source>
</evidence>
<comment type="similarity">
    <text evidence="2">In the N-terminal section; belongs to the phytochrome family.</text>
</comment>
<dbReference type="InterPro" id="IPR005467">
    <property type="entry name" value="His_kinase_dom"/>
</dbReference>
<accession>A0AA41K3V6</accession>
<comment type="catalytic activity">
    <reaction evidence="1">
        <text>ATP + protein L-histidine = ADP + protein N-phospho-L-histidine.</text>
        <dbReference type="EC" id="2.7.13.3"/>
    </reaction>
</comment>
<protein>
    <recommendedName>
        <fullName evidence="10">Circadian input-output histidine kinase CikA</fullName>
        <ecNumber evidence="3">2.7.13.3</ecNumber>
    </recommendedName>
    <alternativeName>
        <fullName evidence="4">Stage 0 sporulation protein A homolog</fullName>
    </alternativeName>
</protein>
<dbReference type="PANTHER" id="PTHR43047">
    <property type="entry name" value="TWO-COMPONENT HISTIDINE PROTEIN KINASE"/>
    <property type="match status" value="1"/>
</dbReference>
<dbReference type="Gene3D" id="3.10.450.50">
    <property type="match status" value="1"/>
</dbReference>
<dbReference type="CDD" id="cd16922">
    <property type="entry name" value="HATPase_EvgS-ArcB-TorS-like"/>
    <property type="match status" value="1"/>
</dbReference>
<dbReference type="Gene3D" id="1.10.287.130">
    <property type="match status" value="1"/>
</dbReference>
<name>A0AA41K3V6_9FIRM</name>
<dbReference type="SMART" id="SM00388">
    <property type="entry name" value="HisKA"/>
    <property type="match status" value="1"/>
</dbReference>
<dbReference type="InterPro" id="IPR000700">
    <property type="entry name" value="PAS-assoc_C"/>
</dbReference>
<feature type="domain" description="Response regulatory" evidence="13">
    <location>
        <begin position="700"/>
        <end position="820"/>
    </location>
</feature>
<keyword evidence="7" id="KW-0418">Kinase</keyword>
<evidence type="ECO:0000256" key="6">
    <source>
        <dbReference type="ARBA" id="ARBA00022679"/>
    </source>
</evidence>
<reference evidence="15" key="1">
    <citation type="journal article" date="2021" name="Gut Microbes">
        <title>A synthetic consortium of 100 gut commensals modulates the composition and function in a colon model of the microbiome of elderly subjects.</title>
        <authorList>
            <person name="Perez M."/>
            <person name="Ntemiri A."/>
            <person name="Tan H."/>
            <person name="Harris H.M.B."/>
            <person name="Roager H.M."/>
            <person name="Ribiere C."/>
            <person name="O'Toole P.W."/>
        </authorList>
    </citation>
    <scope>NUCLEOTIDE SEQUENCE</scope>
    <source>
        <strain evidence="15">MCC335</strain>
    </source>
</reference>
<dbReference type="AlphaFoldDB" id="A0AA41K3V6"/>
<dbReference type="Pfam" id="PF00072">
    <property type="entry name" value="Response_reg"/>
    <property type="match status" value="2"/>
</dbReference>
<dbReference type="Pfam" id="PF13426">
    <property type="entry name" value="PAS_9"/>
    <property type="match status" value="1"/>
</dbReference>
<dbReference type="InterPro" id="IPR011006">
    <property type="entry name" value="CheY-like_superfamily"/>
</dbReference>
<dbReference type="InterPro" id="IPR001789">
    <property type="entry name" value="Sig_transdc_resp-reg_receiver"/>
</dbReference>
<dbReference type="Pfam" id="PF00512">
    <property type="entry name" value="HisKA"/>
    <property type="match status" value="1"/>
</dbReference>
<dbReference type="SUPFAM" id="SSF52172">
    <property type="entry name" value="CheY-like"/>
    <property type="match status" value="2"/>
</dbReference>
<feature type="domain" description="PAC" evidence="14">
    <location>
        <begin position="240"/>
        <end position="295"/>
    </location>
</feature>
<keyword evidence="8" id="KW-0902">Two-component regulatory system</keyword>
<gene>
    <name evidence="15" type="ORF">GPL26_00395</name>
</gene>
<dbReference type="SUPFAM" id="SSF47384">
    <property type="entry name" value="Homodimeric domain of signal transducing histidine kinase"/>
    <property type="match status" value="1"/>
</dbReference>
<dbReference type="InterPro" id="IPR032710">
    <property type="entry name" value="NTF2-like_dom_sf"/>
</dbReference>
<dbReference type="PANTHER" id="PTHR43047:SF64">
    <property type="entry name" value="HISTIDINE KINASE CONTAINING CHEY-HOMOLOGOUS RECEIVER DOMAIN AND PAS DOMAIN-RELATED"/>
    <property type="match status" value="1"/>
</dbReference>
<dbReference type="SUPFAM" id="SSF55785">
    <property type="entry name" value="PYP-like sensor domain (PAS domain)"/>
    <property type="match status" value="1"/>
</dbReference>
<dbReference type="NCBIfam" id="TIGR00229">
    <property type="entry name" value="sensory_box"/>
    <property type="match status" value="1"/>
</dbReference>
<dbReference type="SUPFAM" id="SSF54427">
    <property type="entry name" value="NTF2-like"/>
    <property type="match status" value="1"/>
</dbReference>
<dbReference type="InterPro" id="IPR036890">
    <property type="entry name" value="HATPase_C_sf"/>
</dbReference>
<dbReference type="FunFam" id="3.30.565.10:FF:000010">
    <property type="entry name" value="Sensor histidine kinase RcsC"/>
    <property type="match status" value="1"/>
</dbReference>
<dbReference type="EC" id="2.7.13.3" evidence="3"/>
<keyword evidence="5 11" id="KW-0597">Phosphoprotein</keyword>
<dbReference type="CDD" id="cd17546">
    <property type="entry name" value="REC_hyHK_CKI1_RcsC-like"/>
    <property type="match status" value="2"/>
</dbReference>
<organism evidence="15 16">
    <name type="scientific">Enterocloster citroniae</name>
    <dbReference type="NCBI Taxonomy" id="358743"/>
    <lineage>
        <taxon>Bacteria</taxon>
        <taxon>Bacillati</taxon>
        <taxon>Bacillota</taxon>
        <taxon>Clostridia</taxon>
        <taxon>Lachnospirales</taxon>
        <taxon>Lachnospiraceae</taxon>
        <taxon>Enterocloster</taxon>
    </lineage>
</organism>
<dbReference type="Gene3D" id="3.30.565.10">
    <property type="entry name" value="Histidine kinase-like ATPase, C-terminal domain"/>
    <property type="match status" value="1"/>
</dbReference>
<evidence type="ECO:0000256" key="8">
    <source>
        <dbReference type="ARBA" id="ARBA00023012"/>
    </source>
</evidence>
<evidence type="ECO:0000256" key="2">
    <source>
        <dbReference type="ARBA" id="ARBA00006402"/>
    </source>
</evidence>
<dbReference type="Pfam" id="PF02518">
    <property type="entry name" value="HATPase_c"/>
    <property type="match status" value="1"/>
</dbReference>
<feature type="domain" description="Histidine kinase" evidence="12">
    <location>
        <begin position="456"/>
        <end position="679"/>
    </location>
</feature>
<evidence type="ECO:0000313" key="15">
    <source>
        <dbReference type="EMBL" id="MBT9808108.1"/>
    </source>
</evidence>
<evidence type="ECO:0000256" key="10">
    <source>
        <dbReference type="ARBA" id="ARBA00074306"/>
    </source>
</evidence>
<dbReference type="PRINTS" id="PR00344">
    <property type="entry name" value="BCTRLSENSOR"/>
</dbReference>
<dbReference type="EMBL" id="WQPS01000001">
    <property type="protein sequence ID" value="MBT9808108.1"/>
    <property type="molecule type" value="Genomic_DNA"/>
</dbReference>
<evidence type="ECO:0000256" key="11">
    <source>
        <dbReference type="PROSITE-ProRule" id="PRU00169"/>
    </source>
</evidence>
<evidence type="ECO:0000313" key="16">
    <source>
        <dbReference type="Proteomes" id="UP000708338"/>
    </source>
</evidence>
<dbReference type="PROSITE" id="PS50113">
    <property type="entry name" value="PAC"/>
    <property type="match status" value="1"/>
</dbReference>
<dbReference type="CDD" id="cd00130">
    <property type="entry name" value="PAS"/>
    <property type="match status" value="1"/>
</dbReference>
<dbReference type="InterPro" id="IPR003661">
    <property type="entry name" value="HisK_dim/P_dom"/>
</dbReference>
<evidence type="ECO:0000256" key="1">
    <source>
        <dbReference type="ARBA" id="ARBA00000085"/>
    </source>
</evidence>
<sequence>MIKRSKEEIQEFAGEILNRYFCDCDVDFLISTFADDIVWLGAGELQKAEGKEAVAACFLVGREDLSPCDMYDEVYEVRCLGGGCYLCEGTSRLQSKEGTGVYVKVQQRVTFVFQEQDGELKVVHIHNSVPFQDIQEGELFPAEAGREEYLRLEGVLKRREQEYKQQADFLSQLYNSVPCGIIQFSTDPCHRVVNINRMVWEFYGYGSEEEYRAEVKSPVQLVRDEDRAWIVGLIDSLSLDGENASYIRQGSRRNGQPVWLSVVMGRIVNADGLEVIQAVFTDITDVKRMEQEQERQQLIENRSLRAAICTAYPLIVSVNLTKDTYNCFIEEQNAYPVERQGRYSDMVSHSVPLIYPSYREDFAAAFDRDSVLARFASGERELYMELQQIGMDGVYHWISVQLIYVENPFNGDVLAIDLVKVLDSQRSEQARQEQLLRDALASAKAANRAKSDFLSRMSHDIRTPMNAIIGMSTIGQLKLEDQKSVHDCFRKIDASSRYLLSLINDILDMSKIETGKMDLTSEYFDFTELIGEIDQIIYPQAREKRIRYEIYHQEPLEQYYIGDALRVKQVLMNLLSNALKFTMEGGSIQICIQEQKRTNGFSYIQFCVKDTGIGMSKEFRTRIFQPFEQESPEVARNNVGSGLGLSIVYNLVQLMGGTIEVESEKNKGTAFTATIPLKLVEDDRQKEQQRKQKELMKGLDVLVVDDDPVVGCQCTEILRDAGAVCVWVDSGSRAVEEVNHYLKNGKYYHIAMIDWQMPDMDGVETARRIRGLVGPDTTIIMISAYDWTVIEQEARGAGVDYFISKPLFRSSIYDAFAGAVDRTLPAAEKVEKTDLRHCRVLLAEDNELNREIAKTLLEMHGMEVETAHDGQEALDLFEKNEAGYYDAVLMDIRMPVMDGLEATRSIRALARPDGGKVPILAMTANAFEEDKVTAYKAGMTGYLVKPLDIDLVLDELKKFV</sequence>
<dbReference type="InterPro" id="IPR036097">
    <property type="entry name" value="HisK_dim/P_sf"/>
</dbReference>
<evidence type="ECO:0000259" key="13">
    <source>
        <dbReference type="PROSITE" id="PS50110"/>
    </source>
</evidence>
<dbReference type="SMART" id="SM00387">
    <property type="entry name" value="HATPase_c"/>
    <property type="match status" value="1"/>
</dbReference>
<feature type="domain" description="Response regulatory" evidence="13">
    <location>
        <begin position="839"/>
        <end position="960"/>
    </location>
</feature>
<dbReference type="SMART" id="SM00448">
    <property type="entry name" value="REC"/>
    <property type="match status" value="2"/>
</dbReference>
<evidence type="ECO:0000256" key="5">
    <source>
        <dbReference type="ARBA" id="ARBA00022553"/>
    </source>
</evidence>
<dbReference type="InterPro" id="IPR035965">
    <property type="entry name" value="PAS-like_dom_sf"/>
</dbReference>
<proteinExistence type="inferred from homology"/>
<evidence type="ECO:0000259" key="14">
    <source>
        <dbReference type="PROSITE" id="PS50113"/>
    </source>
</evidence>
<dbReference type="PROSITE" id="PS50109">
    <property type="entry name" value="HIS_KIN"/>
    <property type="match status" value="1"/>
</dbReference>
<dbReference type="SUPFAM" id="SSF55874">
    <property type="entry name" value="ATPase domain of HSP90 chaperone/DNA topoisomerase II/histidine kinase"/>
    <property type="match status" value="1"/>
</dbReference>
<keyword evidence="6" id="KW-0808">Transferase</keyword>
<evidence type="ECO:0000256" key="4">
    <source>
        <dbReference type="ARBA" id="ARBA00018672"/>
    </source>
</evidence>
<dbReference type="InterPro" id="IPR000014">
    <property type="entry name" value="PAS"/>
</dbReference>
<dbReference type="GO" id="GO:0000155">
    <property type="term" value="F:phosphorelay sensor kinase activity"/>
    <property type="evidence" value="ECO:0007669"/>
    <property type="project" value="InterPro"/>
</dbReference>
<comment type="caution">
    <text evidence="15">The sequence shown here is derived from an EMBL/GenBank/DDBJ whole genome shotgun (WGS) entry which is preliminary data.</text>
</comment>
<dbReference type="RefSeq" id="WP_117450204.1">
    <property type="nucleotide sequence ID" value="NZ_CABJDD010000001.1"/>
</dbReference>
<dbReference type="Gene3D" id="3.30.450.20">
    <property type="entry name" value="PAS domain"/>
    <property type="match status" value="1"/>
</dbReference>
<dbReference type="InterPro" id="IPR004358">
    <property type="entry name" value="Sig_transdc_His_kin-like_C"/>
</dbReference>
<dbReference type="InterPro" id="IPR003594">
    <property type="entry name" value="HATPase_dom"/>
</dbReference>
<dbReference type="CDD" id="cd00082">
    <property type="entry name" value="HisKA"/>
    <property type="match status" value="1"/>
</dbReference>
<comment type="function">
    <text evidence="9">May play the central regulatory role in sporulation. It may be an element of the effector pathway responsible for the activation of sporulation genes in response to nutritional stress. Spo0A may act in concert with spo0H (a sigma factor) to control the expression of some genes that are critical to the sporulation process.</text>
</comment>